<sequence>MHGYKDDKHDDDADHGDTDDDDDDDDGDYDDDDDVGVGYRALPHCVCSRQAAGQGFPRDLISSTSESTEPRAFIILLDCQRGRCFIAPQ</sequence>
<comment type="caution">
    <text evidence="2">The sequence shown here is derived from an EMBL/GenBank/DDBJ whole genome shotgun (WGS) entry which is preliminary data.</text>
</comment>
<name>A0AAV3YQI6_9GAST</name>
<keyword evidence="3" id="KW-1185">Reference proteome</keyword>
<feature type="compositionally biased region" description="Acidic residues" evidence="1">
    <location>
        <begin position="17"/>
        <end position="35"/>
    </location>
</feature>
<dbReference type="AlphaFoldDB" id="A0AAV3YQI6"/>
<evidence type="ECO:0000256" key="1">
    <source>
        <dbReference type="SAM" id="MobiDB-lite"/>
    </source>
</evidence>
<reference evidence="2 3" key="1">
    <citation type="journal article" date="2021" name="Elife">
        <title>Chloroplast acquisition without the gene transfer in kleptoplastic sea slugs, Plakobranchus ocellatus.</title>
        <authorList>
            <person name="Maeda T."/>
            <person name="Takahashi S."/>
            <person name="Yoshida T."/>
            <person name="Shimamura S."/>
            <person name="Takaki Y."/>
            <person name="Nagai Y."/>
            <person name="Toyoda A."/>
            <person name="Suzuki Y."/>
            <person name="Arimoto A."/>
            <person name="Ishii H."/>
            <person name="Satoh N."/>
            <person name="Nishiyama T."/>
            <person name="Hasebe M."/>
            <person name="Maruyama T."/>
            <person name="Minagawa J."/>
            <person name="Obokata J."/>
            <person name="Shigenobu S."/>
        </authorList>
    </citation>
    <scope>NUCLEOTIDE SEQUENCE [LARGE SCALE GENOMIC DNA]</scope>
</reference>
<dbReference type="Proteomes" id="UP000735302">
    <property type="component" value="Unassembled WGS sequence"/>
</dbReference>
<protein>
    <submittedName>
        <fullName evidence="2">Uncharacterized protein</fullName>
    </submittedName>
</protein>
<accession>A0AAV3YQI6</accession>
<feature type="region of interest" description="Disordered" evidence="1">
    <location>
        <begin position="1"/>
        <end position="35"/>
    </location>
</feature>
<evidence type="ECO:0000313" key="2">
    <source>
        <dbReference type="EMBL" id="GFN84597.1"/>
    </source>
</evidence>
<feature type="compositionally biased region" description="Basic and acidic residues" evidence="1">
    <location>
        <begin position="1"/>
        <end position="16"/>
    </location>
</feature>
<proteinExistence type="predicted"/>
<dbReference type="EMBL" id="BLXT01001319">
    <property type="protein sequence ID" value="GFN84597.1"/>
    <property type="molecule type" value="Genomic_DNA"/>
</dbReference>
<organism evidence="2 3">
    <name type="scientific">Plakobranchus ocellatus</name>
    <dbReference type="NCBI Taxonomy" id="259542"/>
    <lineage>
        <taxon>Eukaryota</taxon>
        <taxon>Metazoa</taxon>
        <taxon>Spiralia</taxon>
        <taxon>Lophotrochozoa</taxon>
        <taxon>Mollusca</taxon>
        <taxon>Gastropoda</taxon>
        <taxon>Heterobranchia</taxon>
        <taxon>Euthyneura</taxon>
        <taxon>Panpulmonata</taxon>
        <taxon>Sacoglossa</taxon>
        <taxon>Placobranchoidea</taxon>
        <taxon>Plakobranchidae</taxon>
        <taxon>Plakobranchus</taxon>
    </lineage>
</organism>
<evidence type="ECO:0000313" key="3">
    <source>
        <dbReference type="Proteomes" id="UP000735302"/>
    </source>
</evidence>
<gene>
    <name evidence="2" type="ORF">PoB_001110300</name>
</gene>